<keyword evidence="3 4" id="KW-0443">Lipid metabolism</keyword>
<dbReference type="STRING" id="1177982.SAMN04489711_103124"/>
<feature type="active site" description="Proton acceptor" evidence="4">
    <location>
        <position position="230"/>
    </location>
</feature>
<evidence type="ECO:0000256" key="1">
    <source>
        <dbReference type="ARBA" id="ARBA00022801"/>
    </source>
</evidence>
<protein>
    <submittedName>
        <fullName evidence="6">NTE family protein</fullName>
    </submittedName>
</protein>
<feature type="domain" description="PNPLA" evidence="5">
    <location>
        <begin position="18"/>
        <end position="243"/>
    </location>
</feature>
<keyword evidence="7" id="KW-1185">Reference proteome</keyword>
<dbReference type="PROSITE" id="PS51635">
    <property type="entry name" value="PNPLA"/>
    <property type="match status" value="1"/>
</dbReference>
<gene>
    <name evidence="6" type="ORF">SAMN04489711_103124</name>
</gene>
<dbReference type="PANTHER" id="PTHR14226">
    <property type="entry name" value="NEUROPATHY TARGET ESTERASE/SWISS CHEESE D.MELANOGASTER"/>
    <property type="match status" value="1"/>
</dbReference>
<dbReference type="GO" id="GO:0016787">
    <property type="term" value="F:hydrolase activity"/>
    <property type="evidence" value="ECO:0007669"/>
    <property type="project" value="UniProtKB-UniRule"/>
</dbReference>
<dbReference type="Pfam" id="PF01734">
    <property type="entry name" value="Patatin"/>
    <property type="match status" value="1"/>
</dbReference>
<dbReference type="InterPro" id="IPR016035">
    <property type="entry name" value="Acyl_Trfase/lysoPLipase"/>
</dbReference>
<feature type="active site" description="Nucleophile" evidence="4">
    <location>
        <position position="60"/>
    </location>
</feature>
<dbReference type="InterPro" id="IPR002641">
    <property type="entry name" value="PNPLA_dom"/>
</dbReference>
<dbReference type="GO" id="GO:0016042">
    <property type="term" value="P:lipid catabolic process"/>
    <property type="evidence" value="ECO:0007669"/>
    <property type="project" value="UniProtKB-UniRule"/>
</dbReference>
<dbReference type="PANTHER" id="PTHR14226:SF57">
    <property type="entry name" value="BLR7027 PROTEIN"/>
    <property type="match status" value="1"/>
</dbReference>
<evidence type="ECO:0000256" key="2">
    <source>
        <dbReference type="ARBA" id="ARBA00022963"/>
    </source>
</evidence>
<keyword evidence="1 4" id="KW-0378">Hydrolase</keyword>
<dbReference type="OrthoDB" id="9798773at2"/>
<sequence length="416" mass="44409">MPARTPPATHPARAANGLVLTGGGARAAYQVGVLETLSDLRIACGAARDPNPFPILTGTSAGAINAAALACGSDHFDRSVRRIAHVWRNFRAEQVYRADSLSVMRSGARWLTLLSMGWMLTRWRRLRPRSLLDNAPLAELLGKLVPLERLPRLIRQGHLHALAVTASSYSSGEHVTFFEAGGSARPWVRSQRKAAAGRISHAHLLASSAIPFVFPATALEMDGHPEYFGDGSMRQSAPIAPAIHLGADRILVIGAGRMHEPSGEGSAPATPDYPTLAQVAGHALSNIFLDALSVDVERALRINQTLSLIPPEARAHSPLRPLDLLVIAPSQRLDAVAARHVGQLPGPIRTLLGALGVTTSADDVRGAALASYLLFEAGYTRELMALGRADALARRAEICAFFGWKDTGNAVRAPVR</sequence>
<proteinExistence type="predicted"/>
<organism evidence="6 7">
    <name type="scientific">Paracidovorax wautersii</name>
    <dbReference type="NCBI Taxonomy" id="1177982"/>
    <lineage>
        <taxon>Bacteria</taxon>
        <taxon>Pseudomonadati</taxon>
        <taxon>Pseudomonadota</taxon>
        <taxon>Betaproteobacteria</taxon>
        <taxon>Burkholderiales</taxon>
        <taxon>Comamonadaceae</taxon>
        <taxon>Paracidovorax</taxon>
    </lineage>
</organism>
<keyword evidence="2 4" id="KW-0442">Lipid degradation</keyword>
<evidence type="ECO:0000256" key="4">
    <source>
        <dbReference type="PROSITE-ProRule" id="PRU01161"/>
    </source>
</evidence>
<dbReference type="Gene3D" id="3.40.1090.10">
    <property type="entry name" value="Cytosolic phospholipase A2 catalytic domain"/>
    <property type="match status" value="2"/>
</dbReference>
<dbReference type="Proteomes" id="UP000199119">
    <property type="component" value="Unassembled WGS sequence"/>
</dbReference>
<feature type="short sequence motif" description="GXSXG" evidence="4">
    <location>
        <begin position="58"/>
        <end position="62"/>
    </location>
</feature>
<comment type="caution">
    <text evidence="4">Lacks conserved residue(s) required for the propagation of feature annotation.</text>
</comment>
<dbReference type="InterPro" id="IPR050301">
    <property type="entry name" value="NTE"/>
</dbReference>
<dbReference type="RefSeq" id="WP_092938391.1">
    <property type="nucleotide sequence ID" value="NZ_FONX01000003.1"/>
</dbReference>
<dbReference type="EMBL" id="FONX01000003">
    <property type="protein sequence ID" value="SFE58073.1"/>
    <property type="molecule type" value="Genomic_DNA"/>
</dbReference>
<evidence type="ECO:0000259" key="5">
    <source>
        <dbReference type="PROSITE" id="PS51635"/>
    </source>
</evidence>
<dbReference type="AlphaFoldDB" id="A0A1I2BRY5"/>
<evidence type="ECO:0000313" key="7">
    <source>
        <dbReference type="Proteomes" id="UP000199119"/>
    </source>
</evidence>
<evidence type="ECO:0000313" key="6">
    <source>
        <dbReference type="EMBL" id="SFE58073.1"/>
    </source>
</evidence>
<accession>A0A1I2BRY5</accession>
<evidence type="ECO:0000256" key="3">
    <source>
        <dbReference type="ARBA" id="ARBA00023098"/>
    </source>
</evidence>
<name>A0A1I2BRY5_9BURK</name>
<dbReference type="SUPFAM" id="SSF52151">
    <property type="entry name" value="FabD/lysophospholipase-like"/>
    <property type="match status" value="1"/>
</dbReference>
<reference evidence="7" key="1">
    <citation type="submission" date="2016-10" db="EMBL/GenBank/DDBJ databases">
        <authorList>
            <person name="Varghese N."/>
            <person name="Submissions S."/>
        </authorList>
    </citation>
    <scope>NUCLEOTIDE SEQUENCE [LARGE SCALE GENOMIC DNA]</scope>
    <source>
        <strain evidence="7">DSM 27981</strain>
    </source>
</reference>